<dbReference type="CDD" id="cd06222">
    <property type="entry name" value="RNase_H_like"/>
    <property type="match status" value="1"/>
</dbReference>
<gene>
    <name evidence="2" type="ORF">LTRI10_LOCUS7578</name>
</gene>
<dbReference type="PANTHER" id="PTHR47723:SF19">
    <property type="entry name" value="POLYNUCLEOTIDYL TRANSFERASE, RIBONUCLEASE H-LIKE SUPERFAMILY PROTEIN"/>
    <property type="match status" value="1"/>
</dbReference>
<evidence type="ECO:0000259" key="1">
    <source>
        <dbReference type="Pfam" id="PF13456"/>
    </source>
</evidence>
<reference evidence="2 3" key="1">
    <citation type="submission" date="2024-04" db="EMBL/GenBank/DDBJ databases">
        <authorList>
            <person name="Fracassetti M."/>
        </authorList>
    </citation>
    <scope>NUCLEOTIDE SEQUENCE [LARGE SCALE GENOMIC DNA]</scope>
</reference>
<protein>
    <recommendedName>
        <fullName evidence="1">RNase H type-1 domain-containing protein</fullName>
    </recommendedName>
</protein>
<evidence type="ECO:0000313" key="3">
    <source>
        <dbReference type="Proteomes" id="UP001497516"/>
    </source>
</evidence>
<dbReference type="InterPro" id="IPR036397">
    <property type="entry name" value="RNaseH_sf"/>
</dbReference>
<feature type="domain" description="RNase H type-1" evidence="1">
    <location>
        <begin position="12"/>
        <end position="121"/>
    </location>
</feature>
<evidence type="ECO:0000313" key="2">
    <source>
        <dbReference type="EMBL" id="CAL1360124.1"/>
    </source>
</evidence>
<dbReference type="Gene3D" id="3.30.420.10">
    <property type="entry name" value="Ribonuclease H-like superfamily/Ribonuclease H"/>
    <property type="match status" value="1"/>
</dbReference>
<dbReference type="GO" id="GO:0004523">
    <property type="term" value="F:RNA-DNA hybrid ribonuclease activity"/>
    <property type="evidence" value="ECO:0007669"/>
    <property type="project" value="InterPro"/>
</dbReference>
<name>A0AAV2CV07_9ROSI</name>
<dbReference type="InterPro" id="IPR044730">
    <property type="entry name" value="RNase_H-like_dom_plant"/>
</dbReference>
<dbReference type="EMBL" id="OZ034814">
    <property type="protein sequence ID" value="CAL1360124.1"/>
    <property type="molecule type" value="Genomic_DNA"/>
</dbReference>
<dbReference type="InterPro" id="IPR053151">
    <property type="entry name" value="RNase_H-like"/>
</dbReference>
<dbReference type="InterPro" id="IPR002156">
    <property type="entry name" value="RNaseH_domain"/>
</dbReference>
<dbReference type="Pfam" id="PF13456">
    <property type="entry name" value="RVT_3"/>
    <property type="match status" value="1"/>
</dbReference>
<dbReference type="GO" id="GO:0003676">
    <property type="term" value="F:nucleic acid binding"/>
    <property type="evidence" value="ECO:0007669"/>
    <property type="project" value="InterPro"/>
</dbReference>
<dbReference type="Proteomes" id="UP001497516">
    <property type="component" value="Chromosome 10"/>
</dbReference>
<dbReference type="PANTHER" id="PTHR47723">
    <property type="entry name" value="OS05G0353850 PROTEIN"/>
    <property type="match status" value="1"/>
</dbReference>
<organism evidence="2 3">
    <name type="scientific">Linum trigynum</name>
    <dbReference type="NCBI Taxonomy" id="586398"/>
    <lineage>
        <taxon>Eukaryota</taxon>
        <taxon>Viridiplantae</taxon>
        <taxon>Streptophyta</taxon>
        <taxon>Embryophyta</taxon>
        <taxon>Tracheophyta</taxon>
        <taxon>Spermatophyta</taxon>
        <taxon>Magnoliopsida</taxon>
        <taxon>eudicotyledons</taxon>
        <taxon>Gunneridae</taxon>
        <taxon>Pentapetalae</taxon>
        <taxon>rosids</taxon>
        <taxon>fabids</taxon>
        <taxon>Malpighiales</taxon>
        <taxon>Linaceae</taxon>
        <taxon>Linum</taxon>
    </lineage>
</organism>
<dbReference type="InterPro" id="IPR012337">
    <property type="entry name" value="RNaseH-like_sf"/>
</dbReference>
<accession>A0AAV2CV07</accession>
<dbReference type="AlphaFoldDB" id="A0AAV2CV07"/>
<dbReference type="SUPFAM" id="SSF53098">
    <property type="entry name" value="Ribonuclease H-like"/>
    <property type="match status" value="1"/>
</dbReference>
<proteinExistence type="predicted"/>
<keyword evidence="3" id="KW-1185">Reference proteome</keyword>
<sequence length="155" mass="17036">MCIDGGILPGGGAGLGVVFRDDGGNFLLAAGKKIKGSLEVEIAEALAAEMGAQLAHQFSFMDIEMDVDCLIVVHRLQNPNATKDEVTVVCRNTCRQLEMMRVKAIRHISRDANKGAHLMAHVETRWNEPVIWVERPPVYLVDQLQLDNVTAVTDQ</sequence>